<feature type="region of interest" description="Disordered" evidence="3">
    <location>
        <begin position="713"/>
        <end position="782"/>
    </location>
</feature>
<accession>A0ABQ4Z9K6</accession>
<organism evidence="5 6">
    <name type="scientific">Tanacetum coccineum</name>
    <dbReference type="NCBI Taxonomy" id="301880"/>
    <lineage>
        <taxon>Eukaryota</taxon>
        <taxon>Viridiplantae</taxon>
        <taxon>Streptophyta</taxon>
        <taxon>Embryophyta</taxon>
        <taxon>Tracheophyta</taxon>
        <taxon>Spermatophyta</taxon>
        <taxon>Magnoliopsida</taxon>
        <taxon>eudicotyledons</taxon>
        <taxon>Gunneridae</taxon>
        <taxon>Pentapetalae</taxon>
        <taxon>asterids</taxon>
        <taxon>campanulids</taxon>
        <taxon>Asterales</taxon>
        <taxon>Asteraceae</taxon>
        <taxon>Asteroideae</taxon>
        <taxon>Anthemideae</taxon>
        <taxon>Anthemidinae</taxon>
        <taxon>Tanacetum</taxon>
    </lineage>
</organism>
<feature type="compositionally biased region" description="Acidic residues" evidence="3">
    <location>
        <begin position="739"/>
        <end position="750"/>
    </location>
</feature>
<feature type="region of interest" description="Disordered" evidence="3">
    <location>
        <begin position="28"/>
        <end position="53"/>
    </location>
</feature>
<keyword evidence="1" id="KW-0479">Metal-binding</keyword>
<dbReference type="PANTHER" id="PTHR42648">
    <property type="entry name" value="TRANSPOSASE, PUTATIVE-RELATED"/>
    <property type="match status" value="1"/>
</dbReference>
<evidence type="ECO:0000313" key="5">
    <source>
        <dbReference type="EMBL" id="GJS85936.1"/>
    </source>
</evidence>
<dbReference type="Gene3D" id="3.30.420.10">
    <property type="entry name" value="Ribonuclease H-like superfamily/Ribonuclease H"/>
    <property type="match status" value="1"/>
</dbReference>
<feature type="region of interest" description="Disordered" evidence="3">
    <location>
        <begin position="661"/>
        <end position="685"/>
    </location>
</feature>
<dbReference type="InterPro" id="IPR013103">
    <property type="entry name" value="RVT_2"/>
</dbReference>
<evidence type="ECO:0000259" key="4">
    <source>
        <dbReference type="PROSITE" id="PS50994"/>
    </source>
</evidence>
<dbReference type="InterPro" id="IPR039537">
    <property type="entry name" value="Retrotran_Ty1/copia-like"/>
</dbReference>
<dbReference type="EMBL" id="BQNB010011087">
    <property type="protein sequence ID" value="GJS85936.1"/>
    <property type="molecule type" value="Genomic_DNA"/>
</dbReference>
<dbReference type="InterPro" id="IPR036397">
    <property type="entry name" value="RNaseH_sf"/>
</dbReference>
<reference evidence="5" key="2">
    <citation type="submission" date="2022-01" db="EMBL/GenBank/DDBJ databases">
        <authorList>
            <person name="Yamashiro T."/>
            <person name="Shiraishi A."/>
            <person name="Satake H."/>
            <person name="Nakayama K."/>
        </authorList>
    </citation>
    <scope>NUCLEOTIDE SEQUENCE</scope>
</reference>
<feature type="domain" description="Integrase catalytic" evidence="4">
    <location>
        <begin position="1193"/>
        <end position="1245"/>
    </location>
</feature>
<dbReference type="PANTHER" id="PTHR42648:SF32">
    <property type="entry name" value="RIBONUCLEASE H-LIKE DOMAIN, GAG-PRE-INTEGRASE DOMAIN PROTEIN-RELATED"/>
    <property type="match status" value="1"/>
</dbReference>
<sequence>MKDEISDLEKVIEKWTCSKFTLDQLLSEQTDESSSELIPEITSDSESDCEAQEPLPPLPKLIGVEPACTPNSLLSLVDLTLNMVDLTLDTSIAKKTKLTSDKVSLAYVIKKKTKSKSPVIPDKKADSSTEQLLLTLMEEVRGIDQGLGSTSGIRAFALRNFDLEVMEFESAHSNTTAKLPILKLGEYEMWVIRIKQYFQVQDYALWEVIENGNSWVSVPQTAQENGTSVTKMSVPVTAEEKTNKKNDVKARSLLLMALPNEHQLTFSQYNDAKTMFAAIETRFGGNEATKKTQKTLLKQQYENFSASSTESLDSIFNRLQKIVSRLAILGVVITQEDLNSKFLRSLPPEWNTHVVVWMNKAEIETMSIDDLYNNFKIVEQSVKKSVGASSGAQNLAFMTAPSTSSTNDVNTAKPAYEVSTVSPNVNTASPQVSTASFSDNAVYAFLWQLSLLSMRAKRVFQLSQDGDIFRGSVDTGANKEQKRSDMAEEQVQTNMALMAFSDSEEEQLVTYRKNEVLFSEEVAVLKREVACKDYEISVLKTEFEKVKQEKEGIEFKIEKFDNASKSLDKLLGSQITDRSKKGFWYNFVLPLYPLIYNRPTKLDLSYSGLDEFKDPEFKSYGSKDKHRSKDISSFVESPLNVDKETVFLVDKKIEFVKPKNHEKPVKKSVREKGKPLMDDKGFVDSGCSRHMTGNISYLSDFKELYGGTNPNESIDASYFDSPSKDVGNGEPKSAADDQNQVEDGPDNENDEKDKSEDDSSPKEVNVAGQHVNTASPEVNTDRFKLNTVDPSFFSDEDEPEVDLGNILNSYTVPTTPNTRIHKDRPIKNVIGDVKSSVQTRRMTKPTSGQGFISAVFRNKKDETGIVIRKKARLVAHGHRQEEGIDYKELFAPVARIEAIRLFLAYASFMGFLVYQMDVKSAFLYGTIKEEVYVTQPPRFKDPDNLDKVYKVVKALYGLHQAPIAWITSTTEGRLKRKASKVKEDKDKRQKKQDDPEKLMEYVEVISDSEEVISVTQLAVKSPIVGWKSYCKEDVGNYEIDRADGSYKTYIFFSQMLYDFDRQDLIVLYRLFNEKYASTRLVWKNHNSQELIEWKLYDSCEVHSLMLGEVSIHMLVEKKYPLPQNTLIRMLRWKLHVNYNVTEIAYELLRYLKKPCPKVVFGDDSSGDTEGYGLVNCNGIIFTRMENLNEVRVKKLRSDNGTEFKNHKLEEFCDEKGISQNFSSPCTPKQNGVAERRNKTLIEAVRTIGRSPYISYFHAFGCPVHIHNHMDHLGKFDEKADDGFFLGYSSLAKAFRVFNIRRQEMEETVHVTFSEDDEAISQTSTKGDEINFNENQSFPDDEFFEPRSKATQCPANIDYFPFILAYESTLPFVLPILQNFVTSEEPHEFTIADDLPAINKPDHAESGDILESAEPQYIVLSEPISDDQPTPIISPSAEVILQNPVP</sequence>
<dbReference type="Proteomes" id="UP001151760">
    <property type="component" value="Unassembled WGS sequence"/>
</dbReference>
<feature type="compositionally biased region" description="Basic and acidic residues" evidence="3">
    <location>
        <begin position="661"/>
        <end position="682"/>
    </location>
</feature>
<dbReference type="InterPro" id="IPR001584">
    <property type="entry name" value="Integrase_cat-core"/>
</dbReference>
<feature type="compositionally biased region" description="Basic and acidic residues" evidence="3">
    <location>
        <begin position="751"/>
        <end position="761"/>
    </location>
</feature>
<keyword evidence="6" id="KW-1185">Reference proteome</keyword>
<dbReference type="Pfam" id="PF14223">
    <property type="entry name" value="Retrotran_gag_2"/>
    <property type="match status" value="1"/>
</dbReference>
<comment type="caution">
    <text evidence="5">The sequence shown here is derived from an EMBL/GenBank/DDBJ whole genome shotgun (WGS) entry which is preliminary data.</text>
</comment>
<dbReference type="Pfam" id="PF25597">
    <property type="entry name" value="SH3_retrovirus"/>
    <property type="match status" value="1"/>
</dbReference>
<name>A0ABQ4Z9K6_9ASTR</name>
<dbReference type="SUPFAM" id="SSF53098">
    <property type="entry name" value="Ribonuclease H-like"/>
    <property type="match status" value="1"/>
</dbReference>
<protein>
    <submittedName>
        <fullName evidence="5">Ribonuclease H-like domain-containing protein</fullName>
    </submittedName>
</protein>
<dbReference type="InterPro" id="IPR057670">
    <property type="entry name" value="SH3_retrovirus"/>
</dbReference>
<evidence type="ECO:0000313" key="6">
    <source>
        <dbReference type="Proteomes" id="UP001151760"/>
    </source>
</evidence>
<evidence type="ECO:0000256" key="3">
    <source>
        <dbReference type="SAM" id="MobiDB-lite"/>
    </source>
</evidence>
<dbReference type="Pfam" id="PF07727">
    <property type="entry name" value="RVT_2"/>
    <property type="match status" value="1"/>
</dbReference>
<reference evidence="5" key="1">
    <citation type="journal article" date="2022" name="Int. J. Mol. Sci.">
        <title>Draft Genome of Tanacetum Coccineum: Genomic Comparison of Closely Related Tanacetum-Family Plants.</title>
        <authorList>
            <person name="Yamashiro T."/>
            <person name="Shiraishi A."/>
            <person name="Nakayama K."/>
            <person name="Satake H."/>
        </authorList>
    </citation>
    <scope>NUCLEOTIDE SEQUENCE</scope>
</reference>
<proteinExistence type="predicted"/>
<keyword evidence="2" id="KW-0378">Hydrolase</keyword>
<dbReference type="InterPro" id="IPR012337">
    <property type="entry name" value="RNaseH-like_sf"/>
</dbReference>
<evidence type="ECO:0000256" key="2">
    <source>
        <dbReference type="ARBA" id="ARBA00022801"/>
    </source>
</evidence>
<gene>
    <name evidence="5" type="ORF">Tco_0752477</name>
</gene>
<evidence type="ECO:0000256" key="1">
    <source>
        <dbReference type="ARBA" id="ARBA00022723"/>
    </source>
</evidence>
<dbReference type="PROSITE" id="PS50994">
    <property type="entry name" value="INTEGRASE"/>
    <property type="match status" value="1"/>
</dbReference>